<dbReference type="Gramene" id="TuG1812G0300003968.01.T01">
    <property type="protein sequence ID" value="TuG1812G0300003968.01.T01.cds269684"/>
    <property type="gene ID" value="TuG1812G0300003968.01"/>
</dbReference>
<accession>A0A8R7PXD6</accession>
<proteinExistence type="predicted"/>
<dbReference type="AlphaFoldDB" id="A0A8R7PXD6"/>
<evidence type="ECO:0000313" key="2">
    <source>
        <dbReference type="Proteomes" id="UP000015106"/>
    </source>
</evidence>
<protein>
    <submittedName>
        <fullName evidence="1">Uncharacterized protein</fullName>
    </submittedName>
</protein>
<reference evidence="2" key="1">
    <citation type="journal article" date="2013" name="Nature">
        <title>Draft genome of the wheat A-genome progenitor Triticum urartu.</title>
        <authorList>
            <person name="Ling H.Q."/>
            <person name="Zhao S."/>
            <person name="Liu D."/>
            <person name="Wang J."/>
            <person name="Sun H."/>
            <person name="Zhang C."/>
            <person name="Fan H."/>
            <person name="Li D."/>
            <person name="Dong L."/>
            <person name="Tao Y."/>
            <person name="Gao C."/>
            <person name="Wu H."/>
            <person name="Li Y."/>
            <person name="Cui Y."/>
            <person name="Guo X."/>
            <person name="Zheng S."/>
            <person name="Wang B."/>
            <person name="Yu K."/>
            <person name="Liang Q."/>
            <person name="Yang W."/>
            <person name="Lou X."/>
            <person name="Chen J."/>
            <person name="Feng M."/>
            <person name="Jian J."/>
            <person name="Zhang X."/>
            <person name="Luo G."/>
            <person name="Jiang Y."/>
            <person name="Liu J."/>
            <person name="Wang Z."/>
            <person name="Sha Y."/>
            <person name="Zhang B."/>
            <person name="Wu H."/>
            <person name="Tang D."/>
            <person name="Shen Q."/>
            <person name="Xue P."/>
            <person name="Zou S."/>
            <person name="Wang X."/>
            <person name="Liu X."/>
            <person name="Wang F."/>
            <person name="Yang Y."/>
            <person name="An X."/>
            <person name="Dong Z."/>
            <person name="Zhang K."/>
            <person name="Zhang X."/>
            <person name="Luo M.C."/>
            <person name="Dvorak J."/>
            <person name="Tong Y."/>
            <person name="Wang J."/>
            <person name="Yang H."/>
            <person name="Li Z."/>
            <person name="Wang D."/>
            <person name="Zhang A."/>
            <person name="Wang J."/>
        </authorList>
    </citation>
    <scope>NUCLEOTIDE SEQUENCE</scope>
    <source>
        <strain evidence="2">cv. G1812</strain>
    </source>
</reference>
<dbReference type="EnsemblPlants" id="TuG1812G0300003968.01.T01">
    <property type="protein sequence ID" value="TuG1812G0300003968.01.T01.cds269684"/>
    <property type="gene ID" value="TuG1812G0300003968.01"/>
</dbReference>
<keyword evidence="2" id="KW-1185">Reference proteome</keyword>
<evidence type="ECO:0000313" key="1">
    <source>
        <dbReference type="EnsemblPlants" id="TuG1812G0300003968.01.T01.cds269684"/>
    </source>
</evidence>
<sequence>MMPHRIESDVEGKEERQGTCVLQNIRLKWKTNAYVGHFSAERIHHASASKMKSLFVIFLPLTLPMFPYKFSDCSLPSFFLLH</sequence>
<dbReference type="Proteomes" id="UP000015106">
    <property type="component" value="Chromosome 3"/>
</dbReference>
<reference evidence="1" key="2">
    <citation type="submission" date="2018-03" db="EMBL/GenBank/DDBJ databases">
        <title>The Triticum urartu genome reveals the dynamic nature of wheat genome evolution.</title>
        <authorList>
            <person name="Ling H."/>
            <person name="Ma B."/>
            <person name="Shi X."/>
            <person name="Liu H."/>
            <person name="Dong L."/>
            <person name="Sun H."/>
            <person name="Cao Y."/>
            <person name="Gao Q."/>
            <person name="Zheng S."/>
            <person name="Li Y."/>
            <person name="Yu Y."/>
            <person name="Du H."/>
            <person name="Qi M."/>
            <person name="Li Y."/>
            <person name="Yu H."/>
            <person name="Cui Y."/>
            <person name="Wang N."/>
            <person name="Chen C."/>
            <person name="Wu H."/>
            <person name="Zhao Y."/>
            <person name="Zhang J."/>
            <person name="Li Y."/>
            <person name="Zhou W."/>
            <person name="Zhang B."/>
            <person name="Hu W."/>
            <person name="Eijk M."/>
            <person name="Tang J."/>
            <person name="Witsenboer H."/>
            <person name="Zhao S."/>
            <person name="Li Z."/>
            <person name="Zhang A."/>
            <person name="Wang D."/>
            <person name="Liang C."/>
        </authorList>
    </citation>
    <scope>NUCLEOTIDE SEQUENCE [LARGE SCALE GENOMIC DNA]</scope>
    <source>
        <strain evidence="1">cv. G1812</strain>
    </source>
</reference>
<name>A0A8R7PXD6_TRIUA</name>
<reference evidence="1" key="3">
    <citation type="submission" date="2022-06" db="UniProtKB">
        <authorList>
            <consortium name="EnsemblPlants"/>
        </authorList>
    </citation>
    <scope>IDENTIFICATION</scope>
</reference>
<organism evidence="1 2">
    <name type="scientific">Triticum urartu</name>
    <name type="common">Red wild einkorn</name>
    <name type="synonym">Crithodium urartu</name>
    <dbReference type="NCBI Taxonomy" id="4572"/>
    <lineage>
        <taxon>Eukaryota</taxon>
        <taxon>Viridiplantae</taxon>
        <taxon>Streptophyta</taxon>
        <taxon>Embryophyta</taxon>
        <taxon>Tracheophyta</taxon>
        <taxon>Spermatophyta</taxon>
        <taxon>Magnoliopsida</taxon>
        <taxon>Liliopsida</taxon>
        <taxon>Poales</taxon>
        <taxon>Poaceae</taxon>
        <taxon>BOP clade</taxon>
        <taxon>Pooideae</taxon>
        <taxon>Triticodae</taxon>
        <taxon>Triticeae</taxon>
        <taxon>Triticinae</taxon>
        <taxon>Triticum</taxon>
    </lineage>
</organism>